<evidence type="ECO:0000256" key="4">
    <source>
        <dbReference type="ARBA" id="ARBA00023235"/>
    </source>
</evidence>
<dbReference type="Pfam" id="PF00254">
    <property type="entry name" value="FKBP_C"/>
    <property type="match status" value="1"/>
</dbReference>
<organism evidence="9 10">
    <name type="scientific">Segatella baroniae F0067</name>
    <dbReference type="NCBI Taxonomy" id="1115809"/>
    <lineage>
        <taxon>Bacteria</taxon>
        <taxon>Pseudomonadati</taxon>
        <taxon>Bacteroidota</taxon>
        <taxon>Bacteroidia</taxon>
        <taxon>Bacteroidales</taxon>
        <taxon>Prevotellaceae</taxon>
        <taxon>Segatella</taxon>
    </lineage>
</organism>
<gene>
    <name evidence="9" type="ORF">HMPREF9135_1140</name>
</gene>
<comment type="similarity">
    <text evidence="2 6">Belongs to the FKBP-type PPIase family.</text>
</comment>
<dbReference type="PANTHER" id="PTHR43811">
    <property type="entry name" value="FKBP-TYPE PEPTIDYL-PROLYL CIS-TRANS ISOMERASE FKPA"/>
    <property type="match status" value="1"/>
</dbReference>
<dbReference type="Proteomes" id="UP000016648">
    <property type="component" value="Unassembled WGS sequence"/>
</dbReference>
<feature type="chain" id="PRO_5004634268" description="Peptidyl-prolyl cis-trans isomerase" evidence="7">
    <location>
        <begin position="22"/>
        <end position="299"/>
    </location>
</feature>
<evidence type="ECO:0000259" key="8">
    <source>
        <dbReference type="PROSITE" id="PS50059"/>
    </source>
</evidence>
<comment type="caution">
    <text evidence="9">The sequence shown here is derived from an EMBL/GenBank/DDBJ whole genome shotgun (WGS) entry which is preliminary data.</text>
</comment>
<evidence type="ECO:0000313" key="9">
    <source>
        <dbReference type="EMBL" id="ERK39062.1"/>
    </source>
</evidence>
<feature type="domain" description="PPIase FKBP-type" evidence="8">
    <location>
        <begin position="206"/>
        <end position="292"/>
    </location>
</feature>
<keyword evidence="3 5" id="KW-0697">Rotamase</keyword>
<keyword evidence="4 5" id="KW-0413">Isomerase</keyword>
<proteinExistence type="inferred from homology"/>
<evidence type="ECO:0000256" key="1">
    <source>
        <dbReference type="ARBA" id="ARBA00000971"/>
    </source>
</evidence>
<dbReference type="EMBL" id="AWEY01000029">
    <property type="protein sequence ID" value="ERK39062.1"/>
    <property type="molecule type" value="Genomic_DNA"/>
</dbReference>
<accession>U2QJS3</accession>
<dbReference type="GO" id="GO:0006457">
    <property type="term" value="P:protein folding"/>
    <property type="evidence" value="ECO:0007669"/>
    <property type="project" value="InterPro"/>
</dbReference>
<dbReference type="PROSITE" id="PS50059">
    <property type="entry name" value="FKBP_PPIASE"/>
    <property type="match status" value="1"/>
</dbReference>
<reference evidence="9 10" key="1">
    <citation type="submission" date="2013-08" db="EMBL/GenBank/DDBJ databases">
        <authorList>
            <person name="Durkin A.S."/>
            <person name="Haft D.R."/>
            <person name="McCorrison J."/>
            <person name="Torralba M."/>
            <person name="Gillis M."/>
            <person name="Haft D.H."/>
            <person name="Methe B."/>
            <person name="Sutton G."/>
            <person name="Nelson K.E."/>
        </authorList>
    </citation>
    <scope>NUCLEOTIDE SEQUENCE [LARGE SCALE GENOMIC DNA]</scope>
    <source>
        <strain evidence="9 10">F0067</strain>
    </source>
</reference>
<keyword evidence="7" id="KW-0732">Signal</keyword>
<evidence type="ECO:0000256" key="2">
    <source>
        <dbReference type="ARBA" id="ARBA00006577"/>
    </source>
</evidence>
<evidence type="ECO:0000256" key="5">
    <source>
        <dbReference type="PROSITE-ProRule" id="PRU00277"/>
    </source>
</evidence>
<evidence type="ECO:0000256" key="7">
    <source>
        <dbReference type="SAM" id="SignalP"/>
    </source>
</evidence>
<dbReference type="InterPro" id="IPR046357">
    <property type="entry name" value="PPIase_dom_sf"/>
</dbReference>
<dbReference type="InterPro" id="IPR001179">
    <property type="entry name" value="PPIase_FKBP_dom"/>
</dbReference>
<name>U2QJS3_9BACT</name>
<dbReference type="GO" id="GO:0003755">
    <property type="term" value="F:peptidyl-prolyl cis-trans isomerase activity"/>
    <property type="evidence" value="ECO:0007669"/>
    <property type="project" value="UniProtKB-UniRule"/>
</dbReference>
<dbReference type="Gene3D" id="3.10.50.40">
    <property type="match status" value="1"/>
</dbReference>
<dbReference type="SUPFAM" id="SSF54534">
    <property type="entry name" value="FKBP-like"/>
    <property type="match status" value="1"/>
</dbReference>
<feature type="signal peptide" evidence="7">
    <location>
        <begin position="1"/>
        <end position="21"/>
    </location>
</feature>
<evidence type="ECO:0000256" key="6">
    <source>
        <dbReference type="RuleBase" id="RU003915"/>
    </source>
</evidence>
<dbReference type="AlphaFoldDB" id="U2QJS3"/>
<dbReference type="RefSeq" id="WP_021589878.1">
    <property type="nucleotide sequence ID" value="NZ_AWEY01000029.1"/>
</dbReference>
<sequence>MKKIALFLALFLACGQLVLLAKDDKKAKPAKKEQSLKLVTKADTLSYAAGMTMTNGLRPFLEQQLKVDTNYMAAFNRGFAEARVKLGDKEFDAYLAGLRIAQMIVPQVEKMSKDLHEASVDLNTHIFDEAFLTAAAGNPTLLQKDSADKMFRSAIEAAAEAASAAYKKRNEQWLKDNAAKAGVKTTASGLQYKVVTTGNGPTPKATDRVTVKYAGKTIDGVEFDSSYKRNPQTTTFGCGEVIKGWTEALTMMPVGSKWEIYIPQGLAYGDRPAGQIKPYSTLIFTVELMAIEKPAEKSK</sequence>
<dbReference type="PANTHER" id="PTHR43811:SF19">
    <property type="entry name" value="39 KDA FK506-BINDING NUCLEAR PROTEIN"/>
    <property type="match status" value="1"/>
</dbReference>
<evidence type="ECO:0000256" key="3">
    <source>
        <dbReference type="ARBA" id="ARBA00023110"/>
    </source>
</evidence>
<comment type="catalytic activity">
    <reaction evidence="1 5 6">
        <text>[protein]-peptidylproline (omega=180) = [protein]-peptidylproline (omega=0)</text>
        <dbReference type="Rhea" id="RHEA:16237"/>
        <dbReference type="Rhea" id="RHEA-COMP:10747"/>
        <dbReference type="Rhea" id="RHEA-COMP:10748"/>
        <dbReference type="ChEBI" id="CHEBI:83833"/>
        <dbReference type="ChEBI" id="CHEBI:83834"/>
        <dbReference type="EC" id="5.2.1.8"/>
    </reaction>
</comment>
<dbReference type="PATRIC" id="fig|1115809.3.peg.1517"/>
<dbReference type="Pfam" id="PF01346">
    <property type="entry name" value="FKBP_N"/>
    <property type="match status" value="1"/>
</dbReference>
<evidence type="ECO:0000313" key="10">
    <source>
        <dbReference type="Proteomes" id="UP000016648"/>
    </source>
</evidence>
<protein>
    <recommendedName>
        <fullName evidence="6">Peptidyl-prolyl cis-trans isomerase</fullName>
        <ecNumber evidence="6">5.2.1.8</ecNumber>
    </recommendedName>
</protein>
<dbReference type="InterPro" id="IPR036944">
    <property type="entry name" value="PPIase_FKBP_N_sf"/>
</dbReference>
<dbReference type="EC" id="5.2.1.8" evidence="6"/>
<keyword evidence="10" id="KW-1185">Reference proteome</keyword>
<dbReference type="Gene3D" id="1.10.287.460">
    <property type="entry name" value="Peptidyl-prolyl cis-trans isomerase, FKBP-type, N-terminal domain"/>
    <property type="match status" value="1"/>
</dbReference>
<dbReference type="InterPro" id="IPR000774">
    <property type="entry name" value="PPIase_FKBP_N"/>
</dbReference>